<dbReference type="InterPro" id="IPR000160">
    <property type="entry name" value="GGDEF_dom"/>
</dbReference>
<dbReference type="PANTHER" id="PTHR45138">
    <property type="entry name" value="REGULATORY COMPONENTS OF SENSORY TRANSDUCTION SYSTEM"/>
    <property type="match status" value="1"/>
</dbReference>
<dbReference type="SUPFAM" id="SSF55073">
    <property type="entry name" value="Nucleotide cyclase"/>
    <property type="match status" value="1"/>
</dbReference>
<evidence type="ECO:0000256" key="1">
    <source>
        <dbReference type="SAM" id="MobiDB-lite"/>
    </source>
</evidence>
<dbReference type="EMBL" id="VSSQ01044814">
    <property type="protein sequence ID" value="MPM98675.1"/>
    <property type="molecule type" value="Genomic_DNA"/>
</dbReference>
<dbReference type="AlphaFoldDB" id="A0A645EB15"/>
<dbReference type="InterPro" id="IPR050469">
    <property type="entry name" value="Diguanylate_Cyclase"/>
</dbReference>
<accession>A0A645EB15</accession>
<protein>
    <recommendedName>
        <fullName evidence="2">GGDEF domain-containing protein</fullName>
    </recommendedName>
</protein>
<dbReference type="Gene3D" id="3.30.70.270">
    <property type="match status" value="1"/>
</dbReference>
<gene>
    <name evidence="3" type="ORF">SDC9_145863</name>
</gene>
<feature type="region of interest" description="Disordered" evidence="1">
    <location>
        <begin position="20"/>
        <end position="43"/>
    </location>
</feature>
<evidence type="ECO:0000313" key="3">
    <source>
        <dbReference type="EMBL" id="MPM98675.1"/>
    </source>
</evidence>
<name>A0A645EB15_9ZZZZ</name>
<feature type="domain" description="GGDEF" evidence="2">
    <location>
        <begin position="136"/>
        <end position="268"/>
    </location>
</feature>
<dbReference type="NCBIfam" id="TIGR00254">
    <property type="entry name" value="GGDEF"/>
    <property type="match status" value="1"/>
</dbReference>
<dbReference type="InterPro" id="IPR043128">
    <property type="entry name" value="Rev_trsase/Diguanyl_cyclase"/>
</dbReference>
<dbReference type="Pfam" id="PF00990">
    <property type="entry name" value="GGDEF"/>
    <property type="match status" value="1"/>
</dbReference>
<reference evidence="3" key="1">
    <citation type="submission" date="2019-08" db="EMBL/GenBank/DDBJ databases">
        <authorList>
            <person name="Kucharzyk K."/>
            <person name="Murdoch R.W."/>
            <person name="Higgins S."/>
            <person name="Loffler F."/>
        </authorList>
    </citation>
    <scope>NUCLEOTIDE SEQUENCE</scope>
</reference>
<dbReference type="GO" id="GO:0052621">
    <property type="term" value="F:diguanylate cyclase activity"/>
    <property type="evidence" value="ECO:0007669"/>
    <property type="project" value="TreeGrafter"/>
</dbReference>
<dbReference type="PROSITE" id="PS50887">
    <property type="entry name" value="GGDEF"/>
    <property type="match status" value="1"/>
</dbReference>
<proteinExistence type="predicted"/>
<comment type="caution">
    <text evidence="3">The sequence shown here is derived from an EMBL/GenBank/DDBJ whole genome shotgun (WGS) entry which is preliminary data.</text>
</comment>
<dbReference type="SMART" id="SM00267">
    <property type="entry name" value="GGDEF"/>
    <property type="match status" value="1"/>
</dbReference>
<sequence>MIDNQDGAVLYSSLAESGEDFAPGERTPAHEGDHYGAAQTEGGRTIRVGRNQAAYEITSVPVIIGDRDCMLEMIQPYRRVISAVTGAPMQSFDGEEYLSSTIGGMLLKDTLTGLYNRRYIDEYLPGAISAACDRGMPLSLIFADIDQFKLVNDRYGHVAGDLVLQHIAGLLKKSIRRTDSWVARYGGDEFIICLPGVENTAAHRIANRIRVAVMNERFPLVSGSISLTCSFGVHTVGKSDFQLSALMLLHRADEKLYQAKRAGRNKVF</sequence>
<dbReference type="InterPro" id="IPR029787">
    <property type="entry name" value="Nucleotide_cyclase"/>
</dbReference>
<evidence type="ECO:0000259" key="2">
    <source>
        <dbReference type="PROSITE" id="PS50887"/>
    </source>
</evidence>
<dbReference type="PANTHER" id="PTHR45138:SF9">
    <property type="entry name" value="DIGUANYLATE CYCLASE DGCM-RELATED"/>
    <property type="match status" value="1"/>
</dbReference>
<organism evidence="3">
    <name type="scientific">bioreactor metagenome</name>
    <dbReference type="NCBI Taxonomy" id="1076179"/>
    <lineage>
        <taxon>unclassified sequences</taxon>
        <taxon>metagenomes</taxon>
        <taxon>ecological metagenomes</taxon>
    </lineage>
</organism>
<dbReference type="FunFam" id="3.30.70.270:FF:000001">
    <property type="entry name" value="Diguanylate cyclase domain protein"/>
    <property type="match status" value="1"/>
</dbReference>
<dbReference type="CDD" id="cd01949">
    <property type="entry name" value="GGDEF"/>
    <property type="match status" value="1"/>
</dbReference>